<gene>
    <name evidence="13" type="ORF">DSM101010T_09820</name>
</gene>
<comment type="similarity">
    <text evidence="7">Belongs to the methyl-accepting chemotaxis (MCP) protein family.</text>
</comment>
<keyword evidence="9" id="KW-0175">Coiled coil</keyword>
<feature type="compositionally biased region" description="Acidic residues" evidence="10">
    <location>
        <begin position="701"/>
        <end position="710"/>
    </location>
</feature>
<dbReference type="PANTHER" id="PTHR43531:SF11">
    <property type="entry name" value="METHYL-ACCEPTING CHEMOTAXIS PROTEIN 3"/>
    <property type="match status" value="1"/>
</dbReference>
<dbReference type="AlphaFoldDB" id="A0A7J0BFW9"/>
<dbReference type="SMART" id="SM00283">
    <property type="entry name" value="MA"/>
    <property type="match status" value="1"/>
</dbReference>
<dbReference type="InterPro" id="IPR004090">
    <property type="entry name" value="Chemotax_Me-accpt_rcpt"/>
</dbReference>
<dbReference type="GO" id="GO:0007165">
    <property type="term" value="P:signal transduction"/>
    <property type="evidence" value="ECO:0007669"/>
    <property type="project" value="UniProtKB-KW"/>
</dbReference>
<proteinExistence type="inferred from homology"/>
<name>A0A7J0BFW9_9BACT</name>
<evidence type="ECO:0000256" key="4">
    <source>
        <dbReference type="ARBA" id="ARBA00022692"/>
    </source>
</evidence>
<reference evidence="13 14" key="1">
    <citation type="submission" date="2020-05" db="EMBL/GenBank/DDBJ databases">
        <title>Draft genome sequence of Desulfovibrio sp. strain HN2T.</title>
        <authorList>
            <person name="Ueno A."/>
            <person name="Tamazawa S."/>
            <person name="Tamamura S."/>
            <person name="Murakami T."/>
            <person name="Kiyama T."/>
            <person name="Inomata H."/>
            <person name="Amano Y."/>
            <person name="Miyakawa K."/>
            <person name="Tamaki H."/>
            <person name="Naganuma T."/>
            <person name="Kaneko K."/>
        </authorList>
    </citation>
    <scope>NUCLEOTIDE SEQUENCE [LARGE SCALE GENOMIC DNA]</scope>
    <source>
        <strain evidence="13 14">HN2</strain>
    </source>
</reference>
<dbReference type="EMBL" id="BLVO01000012">
    <property type="protein sequence ID" value="GFM32617.1"/>
    <property type="molecule type" value="Genomic_DNA"/>
</dbReference>
<keyword evidence="4 11" id="KW-0812">Transmembrane</keyword>
<evidence type="ECO:0000256" key="3">
    <source>
        <dbReference type="ARBA" id="ARBA00022500"/>
    </source>
</evidence>
<dbReference type="PRINTS" id="PR00260">
    <property type="entry name" value="CHEMTRNSDUCR"/>
</dbReference>
<evidence type="ECO:0000256" key="8">
    <source>
        <dbReference type="PROSITE-ProRule" id="PRU00284"/>
    </source>
</evidence>
<dbReference type="InterPro" id="IPR033480">
    <property type="entry name" value="sCache_2"/>
</dbReference>
<dbReference type="CDD" id="cd12912">
    <property type="entry name" value="PDC2_MCP_like"/>
    <property type="match status" value="1"/>
</dbReference>
<dbReference type="InterPro" id="IPR004089">
    <property type="entry name" value="MCPsignal_dom"/>
</dbReference>
<comment type="subcellular location">
    <subcellularLocation>
        <location evidence="1">Cell membrane</location>
        <topology evidence="1">Multi-pass membrane protein</topology>
    </subcellularLocation>
</comment>
<keyword evidence="2" id="KW-1003">Cell membrane</keyword>
<dbReference type="Gene3D" id="3.30.450.20">
    <property type="entry name" value="PAS domain"/>
    <property type="match status" value="2"/>
</dbReference>
<evidence type="ECO:0000256" key="1">
    <source>
        <dbReference type="ARBA" id="ARBA00004651"/>
    </source>
</evidence>
<keyword evidence="3" id="KW-0145">Chemotaxis</keyword>
<sequence length="710" mass="77327">MKLRTKMTGFQVLATLLTVSLLGAVCIMQMLGYSAKESAAYRTEALAKEEERLKDYVTMAAGAIESYVQRSKDVEQLKMVKKDDLKRVVDTVYSQIMELRKSRANLPAEQLKQEVAELVRSIRFDGDNYLWINDTTPRMIVHPVDASMNGADLSDYRDAKGSAMFREMVRVCRADGEGVVSYYWAKPGEKEASLKISYVRLIPGLDWIIGSGAWLDDITGEMKREAMVQLSRMRLGDGNYFWINDTDGLMVSHPTESLVGKTVLDLRDKNGKPFFKAMVDVAKANGEGTVDYVWPKAGSDKPEPKLSYVRLIRDWNWVVGMGIYVDGVEKAIVARQQDMQDTIYGMVRLVALLSAGILAGIVAVSILFTRSITNTLGGEPDEMASIAGTVSQGDLTIGFGHRDARGVYASLKAMVERLTGVVQDIQAATEQVASGSEELAASSESMSQGATMQASSVEQVSASMTEMLAGVRQNAENARHTETLATKASDETQRSSEALQRTVQVMHQISDKITFIEEIARQTNLLALNAAIEAARAGEHGKGFAVVAAEVRKLAERSREAAGEITELAVSSVGVAEEAGRMLNSVVPDIRRTADMVREIAAACSEQEVGAGQINSAIGQLDTVIQQNASASEELASTAEEFSAQAEQLQQAIAFFKVNGSAMVAQEPRRKVAASSPARRVQTARPASGRKPVAGVRLALEDDDTDFERY</sequence>
<evidence type="ECO:0000256" key="7">
    <source>
        <dbReference type="ARBA" id="ARBA00029447"/>
    </source>
</evidence>
<keyword evidence="8" id="KW-0807">Transducer</keyword>
<comment type="caution">
    <text evidence="13">The sequence shown here is derived from an EMBL/GenBank/DDBJ whole genome shotgun (WGS) entry which is preliminary data.</text>
</comment>
<feature type="transmembrane region" description="Helical" evidence="11">
    <location>
        <begin position="343"/>
        <end position="368"/>
    </location>
</feature>
<dbReference type="Pfam" id="PF00015">
    <property type="entry name" value="MCPsignal"/>
    <property type="match status" value="1"/>
</dbReference>
<evidence type="ECO:0000256" key="6">
    <source>
        <dbReference type="ARBA" id="ARBA00023136"/>
    </source>
</evidence>
<dbReference type="SUPFAM" id="SSF58104">
    <property type="entry name" value="Methyl-accepting chemotaxis protein (MCP) signaling domain"/>
    <property type="match status" value="1"/>
</dbReference>
<dbReference type="PANTHER" id="PTHR43531">
    <property type="entry name" value="PROTEIN ICFG"/>
    <property type="match status" value="1"/>
</dbReference>
<evidence type="ECO:0000313" key="14">
    <source>
        <dbReference type="Proteomes" id="UP000503840"/>
    </source>
</evidence>
<keyword evidence="5 11" id="KW-1133">Transmembrane helix</keyword>
<evidence type="ECO:0000256" key="5">
    <source>
        <dbReference type="ARBA" id="ARBA00022989"/>
    </source>
</evidence>
<accession>A0A7J0BFW9</accession>
<dbReference type="Pfam" id="PF08269">
    <property type="entry name" value="dCache_2"/>
    <property type="match status" value="1"/>
</dbReference>
<evidence type="ECO:0000313" key="13">
    <source>
        <dbReference type="EMBL" id="GFM32617.1"/>
    </source>
</evidence>
<dbReference type="CDD" id="cd11386">
    <property type="entry name" value="MCP_signal"/>
    <property type="match status" value="1"/>
</dbReference>
<dbReference type="GO" id="GO:0004888">
    <property type="term" value="F:transmembrane signaling receptor activity"/>
    <property type="evidence" value="ECO:0007669"/>
    <property type="project" value="InterPro"/>
</dbReference>
<protein>
    <recommendedName>
        <fullName evidence="12">Methyl-accepting transducer domain-containing protein</fullName>
    </recommendedName>
</protein>
<feature type="domain" description="Methyl-accepting transducer" evidence="12">
    <location>
        <begin position="428"/>
        <end position="643"/>
    </location>
</feature>
<dbReference type="SMART" id="SM01049">
    <property type="entry name" value="Cache_2"/>
    <property type="match status" value="2"/>
</dbReference>
<dbReference type="GO" id="GO:0006935">
    <property type="term" value="P:chemotaxis"/>
    <property type="evidence" value="ECO:0007669"/>
    <property type="project" value="UniProtKB-KW"/>
</dbReference>
<dbReference type="GO" id="GO:0005886">
    <property type="term" value="C:plasma membrane"/>
    <property type="evidence" value="ECO:0007669"/>
    <property type="project" value="UniProtKB-SubCell"/>
</dbReference>
<evidence type="ECO:0000256" key="11">
    <source>
        <dbReference type="SAM" id="Phobius"/>
    </source>
</evidence>
<dbReference type="Gene3D" id="1.10.287.950">
    <property type="entry name" value="Methyl-accepting chemotaxis protein"/>
    <property type="match status" value="1"/>
</dbReference>
<evidence type="ECO:0000256" key="9">
    <source>
        <dbReference type="SAM" id="Coils"/>
    </source>
</evidence>
<evidence type="ECO:0000259" key="12">
    <source>
        <dbReference type="PROSITE" id="PS50111"/>
    </source>
</evidence>
<evidence type="ECO:0000256" key="10">
    <source>
        <dbReference type="SAM" id="MobiDB-lite"/>
    </source>
</evidence>
<keyword evidence="14" id="KW-1185">Reference proteome</keyword>
<organism evidence="13 14">
    <name type="scientific">Desulfovibrio subterraneus</name>
    <dbReference type="NCBI Taxonomy" id="2718620"/>
    <lineage>
        <taxon>Bacteria</taxon>
        <taxon>Pseudomonadati</taxon>
        <taxon>Thermodesulfobacteriota</taxon>
        <taxon>Desulfovibrionia</taxon>
        <taxon>Desulfovibrionales</taxon>
        <taxon>Desulfovibrionaceae</taxon>
        <taxon>Desulfovibrio</taxon>
    </lineage>
</organism>
<evidence type="ECO:0000256" key="2">
    <source>
        <dbReference type="ARBA" id="ARBA00022475"/>
    </source>
</evidence>
<dbReference type="RefSeq" id="WP_174404310.1">
    <property type="nucleotide sequence ID" value="NZ_BLVO01000012.1"/>
</dbReference>
<dbReference type="InterPro" id="IPR051310">
    <property type="entry name" value="MCP_chemotaxis"/>
</dbReference>
<feature type="coiled-coil region" evidence="9">
    <location>
        <begin position="621"/>
        <end position="659"/>
    </location>
</feature>
<dbReference type="PROSITE" id="PS50111">
    <property type="entry name" value="CHEMOTAXIS_TRANSDUC_2"/>
    <property type="match status" value="1"/>
</dbReference>
<feature type="region of interest" description="Disordered" evidence="10">
    <location>
        <begin position="669"/>
        <end position="710"/>
    </location>
</feature>
<dbReference type="InterPro" id="IPR004010">
    <property type="entry name" value="Double_Cache_2"/>
</dbReference>
<dbReference type="Proteomes" id="UP000503840">
    <property type="component" value="Unassembled WGS sequence"/>
</dbReference>
<keyword evidence="6 11" id="KW-0472">Membrane</keyword>